<evidence type="ECO:0000256" key="1">
    <source>
        <dbReference type="SAM" id="MobiDB-lite"/>
    </source>
</evidence>
<keyword evidence="3" id="KW-1185">Reference proteome</keyword>
<feature type="region of interest" description="Disordered" evidence="1">
    <location>
        <begin position="1"/>
        <end position="22"/>
    </location>
</feature>
<dbReference type="Proteomes" id="UP000323386">
    <property type="component" value="Unassembled WGS sequence"/>
</dbReference>
<protein>
    <submittedName>
        <fullName evidence="2">Uncharacterized protein</fullName>
    </submittedName>
</protein>
<sequence length="173" mass="18607">MTDAKLLPPPTQCPANTHQPRPSTPVAVTLADYSTTHATLAFGQYCCCGTPLLLICRSTLTFRSFPVSLFLRSVNCLLCAALRPASTCCCRHQITAVPGLSSLHLCLDHSGVASIVLLSSIVNPRRCSEVQRHRRAQGLALGPQSGPEVSSCQQEQLWSHSARAAIARRAEDS</sequence>
<accession>A0A5C3ETC8</accession>
<dbReference type="EMBL" id="OOIP01000001">
    <property type="protein sequence ID" value="SPO34925.1"/>
    <property type="molecule type" value="Genomic_DNA"/>
</dbReference>
<organism evidence="2 3">
    <name type="scientific">Pseudozyma flocculosa</name>
    <dbReference type="NCBI Taxonomy" id="84751"/>
    <lineage>
        <taxon>Eukaryota</taxon>
        <taxon>Fungi</taxon>
        <taxon>Dikarya</taxon>
        <taxon>Basidiomycota</taxon>
        <taxon>Ustilaginomycotina</taxon>
        <taxon>Ustilaginomycetes</taxon>
        <taxon>Ustilaginales</taxon>
        <taxon>Ustilaginaceae</taxon>
        <taxon>Pseudozyma</taxon>
    </lineage>
</organism>
<reference evidence="2 3" key="1">
    <citation type="submission" date="2018-03" db="EMBL/GenBank/DDBJ databases">
        <authorList>
            <person name="Guldener U."/>
        </authorList>
    </citation>
    <scope>NUCLEOTIDE SEQUENCE [LARGE SCALE GENOMIC DNA]</scope>
    <source>
        <strain evidence="2 3">DAOM196992</strain>
    </source>
</reference>
<proteinExistence type="predicted"/>
<dbReference type="AlphaFoldDB" id="A0A5C3ETC8"/>
<evidence type="ECO:0000313" key="2">
    <source>
        <dbReference type="EMBL" id="SPO34925.1"/>
    </source>
</evidence>
<gene>
    <name evidence="2" type="ORF">PSFLO_00396</name>
</gene>
<evidence type="ECO:0000313" key="3">
    <source>
        <dbReference type="Proteomes" id="UP000323386"/>
    </source>
</evidence>
<name>A0A5C3ETC8_9BASI</name>